<dbReference type="Gene3D" id="2.40.50.870">
    <property type="entry name" value="Protein of unknown function (DUF3299)"/>
    <property type="match status" value="1"/>
</dbReference>
<feature type="chain" id="PRO_5046454357" evidence="1">
    <location>
        <begin position="30"/>
        <end position="200"/>
    </location>
</feature>
<gene>
    <name evidence="2" type="ORF">NBRC116591_38540</name>
</gene>
<keyword evidence="3" id="KW-1185">Reference proteome</keyword>
<keyword evidence="1" id="KW-0732">Signal</keyword>
<evidence type="ECO:0000256" key="1">
    <source>
        <dbReference type="SAM" id="SignalP"/>
    </source>
</evidence>
<dbReference type="Proteomes" id="UP001465153">
    <property type="component" value="Unassembled WGS sequence"/>
</dbReference>
<dbReference type="InterPro" id="IPR021727">
    <property type="entry name" value="DUF3299"/>
</dbReference>
<dbReference type="EMBL" id="BAABWN010000018">
    <property type="protein sequence ID" value="GAA6170042.1"/>
    <property type="molecule type" value="Genomic_DNA"/>
</dbReference>
<organism evidence="2 3">
    <name type="scientific">Sessilibacter corallicola</name>
    <dbReference type="NCBI Taxonomy" id="2904075"/>
    <lineage>
        <taxon>Bacteria</taxon>
        <taxon>Pseudomonadati</taxon>
        <taxon>Pseudomonadota</taxon>
        <taxon>Gammaproteobacteria</taxon>
        <taxon>Cellvibrionales</taxon>
        <taxon>Cellvibrionaceae</taxon>
        <taxon>Sessilibacter</taxon>
    </lineage>
</organism>
<sequence length="200" mass="22169">MNPFHPTIRRALGALVTLVVLTSTTQVLAAENTPIQAEYPLIEWTDLMPADDLEALLNPPDYLNDIVDGSAEDKIGAAVEQAITSASDARYQQALSSTRIRPEFNQKKVKIPGFIVPLEFDEQLVVTEFFLVPFFGACLHVPPPPPNQMIHVKYSEGLALANLYDPFFLEGTVETKTFATNEMGTSAYSMQVTNIYPYTE</sequence>
<reference evidence="2 3" key="1">
    <citation type="submission" date="2024-04" db="EMBL/GenBank/DDBJ databases">
        <title>Draft genome sequence of Sessilibacter corallicola NBRC 116591.</title>
        <authorList>
            <person name="Miyakawa T."/>
            <person name="Kusuya Y."/>
            <person name="Miura T."/>
        </authorList>
    </citation>
    <scope>NUCLEOTIDE SEQUENCE [LARGE SCALE GENOMIC DNA]</scope>
    <source>
        <strain evidence="2 3">KU-00831-HH</strain>
    </source>
</reference>
<feature type="signal peptide" evidence="1">
    <location>
        <begin position="1"/>
        <end position="29"/>
    </location>
</feature>
<protein>
    <submittedName>
        <fullName evidence="2">DUF3299 domain-containing protein</fullName>
    </submittedName>
</protein>
<evidence type="ECO:0000313" key="3">
    <source>
        <dbReference type="Proteomes" id="UP001465153"/>
    </source>
</evidence>
<name>A0ABQ0AEN7_9GAMM</name>
<proteinExistence type="predicted"/>
<accession>A0ABQ0AEN7</accession>
<dbReference type="Pfam" id="PF11736">
    <property type="entry name" value="DUF3299"/>
    <property type="match status" value="1"/>
</dbReference>
<evidence type="ECO:0000313" key="2">
    <source>
        <dbReference type="EMBL" id="GAA6170042.1"/>
    </source>
</evidence>
<dbReference type="RefSeq" id="WP_233089682.1">
    <property type="nucleotide sequence ID" value="NZ_BAABWN010000018.1"/>
</dbReference>
<comment type="caution">
    <text evidence="2">The sequence shown here is derived from an EMBL/GenBank/DDBJ whole genome shotgun (WGS) entry which is preliminary data.</text>
</comment>